<gene>
    <name evidence="3" type="ORF">K7J14_05305</name>
</gene>
<organism evidence="3 4">
    <name type="scientific">Teretinema zuelzerae</name>
    <dbReference type="NCBI Taxonomy" id="156"/>
    <lineage>
        <taxon>Bacteria</taxon>
        <taxon>Pseudomonadati</taxon>
        <taxon>Spirochaetota</taxon>
        <taxon>Spirochaetia</taxon>
        <taxon>Spirochaetales</taxon>
        <taxon>Treponemataceae</taxon>
        <taxon>Teretinema</taxon>
    </lineage>
</organism>
<evidence type="ECO:0000259" key="2">
    <source>
        <dbReference type="Pfam" id="PF06114"/>
    </source>
</evidence>
<dbReference type="EMBL" id="JAINWA010000001">
    <property type="protein sequence ID" value="MCD1654117.1"/>
    <property type="molecule type" value="Genomic_DNA"/>
</dbReference>
<comment type="caution">
    <text evidence="3">The sequence shown here is derived from an EMBL/GenBank/DDBJ whole genome shotgun (WGS) entry which is preliminary data.</text>
</comment>
<keyword evidence="4" id="KW-1185">Reference proteome</keyword>
<reference evidence="3" key="1">
    <citation type="submission" date="2021-08" db="EMBL/GenBank/DDBJ databases">
        <title>Comparative analyses of Brucepasteria parasyntrophica and Teretinema zuelzerae.</title>
        <authorList>
            <person name="Song Y."/>
            <person name="Brune A."/>
        </authorList>
    </citation>
    <scope>NUCLEOTIDE SEQUENCE</scope>
    <source>
        <strain evidence="3">DSM 1903</strain>
    </source>
</reference>
<feature type="region of interest" description="Disordered" evidence="1">
    <location>
        <begin position="249"/>
        <end position="269"/>
    </location>
</feature>
<dbReference type="RefSeq" id="WP_230754011.1">
    <property type="nucleotide sequence ID" value="NZ_JAINWA010000001.1"/>
</dbReference>
<dbReference type="InterPro" id="IPR052345">
    <property type="entry name" value="Rad_response_metalloprotease"/>
</dbReference>
<feature type="domain" description="IrrE N-terminal-like" evidence="2">
    <location>
        <begin position="42"/>
        <end position="170"/>
    </location>
</feature>
<sequence>MKENLLSPKECLLVRDQANGKLASFNKQNDILGEQVFEILNQNCRILFYPLEDEDVWGFFEKIHGKSFVCINTSIDFDNQVFTAAHELYHLWFNHGQELILASELEERTSNIPKHELMANRFAAEFLVPELLLRQEIRQRKIDNERIDVNAVVRLARVFLVPYRTMAKRLAEIDMISASQCRGFLALPEDEVYRIRKRLGIELIERSNKISLDNLIDNTLSVYEKGQISREKLEYLLAFANITPADMGISDEERQARPSDDELDSLMED</sequence>
<proteinExistence type="predicted"/>
<accession>A0AAE3JHN9</accession>
<dbReference type="InterPro" id="IPR010359">
    <property type="entry name" value="IrrE_HExxH"/>
</dbReference>
<evidence type="ECO:0000313" key="4">
    <source>
        <dbReference type="Proteomes" id="UP001198163"/>
    </source>
</evidence>
<evidence type="ECO:0000256" key="1">
    <source>
        <dbReference type="SAM" id="MobiDB-lite"/>
    </source>
</evidence>
<protein>
    <submittedName>
        <fullName evidence="3">ImmA/IrrE family metallo-endopeptidase</fullName>
    </submittedName>
</protein>
<dbReference type="Proteomes" id="UP001198163">
    <property type="component" value="Unassembled WGS sequence"/>
</dbReference>
<evidence type="ECO:0000313" key="3">
    <source>
        <dbReference type="EMBL" id="MCD1654117.1"/>
    </source>
</evidence>
<feature type="compositionally biased region" description="Basic and acidic residues" evidence="1">
    <location>
        <begin position="251"/>
        <end position="260"/>
    </location>
</feature>
<dbReference type="Gene3D" id="1.10.10.2910">
    <property type="match status" value="1"/>
</dbReference>
<dbReference type="PANTHER" id="PTHR43236">
    <property type="entry name" value="ANTITOXIN HIGA1"/>
    <property type="match status" value="1"/>
</dbReference>
<dbReference type="PANTHER" id="PTHR43236:SF1">
    <property type="entry name" value="BLL7220 PROTEIN"/>
    <property type="match status" value="1"/>
</dbReference>
<name>A0AAE3JHN9_9SPIR</name>
<dbReference type="Pfam" id="PF06114">
    <property type="entry name" value="Peptidase_M78"/>
    <property type="match status" value="1"/>
</dbReference>
<dbReference type="AlphaFoldDB" id="A0AAE3JHN9"/>